<keyword evidence="3" id="KW-0611">Plant defense</keyword>
<dbReference type="AlphaFoldDB" id="A0A5N6RI43"/>
<keyword evidence="1" id="KW-0677">Repeat</keyword>
<proteinExistence type="predicted"/>
<name>A0A5N6RI43_9ROSI</name>
<feature type="domain" description="Disease resistance N-terminal" evidence="5">
    <location>
        <begin position="11"/>
        <end position="91"/>
    </location>
</feature>
<accession>A0A5N6RI43</accession>
<dbReference type="Proteomes" id="UP000327013">
    <property type="component" value="Chromosome 7"/>
</dbReference>
<evidence type="ECO:0000313" key="7">
    <source>
        <dbReference type="Proteomes" id="UP000327013"/>
    </source>
</evidence>
<evidence type="ECO:0000256" key="3">
    <source>
        <dbReference type="ARBA" id="ARBA00022821"/>
    </source>
</evidence>
<dbReference type="EMBL" id="CM017327">
    <property type="protein sequence ID" value="KAE8098415.1"/>
    <property type="molecule type" value="Genomic_DNA"/>
</dbReference>
<feature type="coiled-coil region" evidence="4">
    <location>
        <begin position="34"/>
        <end position="85"/>
    </location>
</feature>
<organism evidence="6 7">
    <name type="scientific">Carpinus fangiana</name>
    <dbReference type="NCBI Taxonomy" id="176857"/>
    <lineage>
        <taxon>Eukaryota</taxon>
        <taxon>Viridiplantae</taxon>
        <taxon>Streptophyta</taxon>
        <taxon>Embryophyta</taxon>
        <taxon>Tracheophyta</taxon>
        <taxon>Spermatophyta</taxon>
        <taxon>Magnoliopsida</taxon>
        <taxon>eudicotyledons</taxon>
        <taxon>Gunneridae</taxon>
        <taxon>Pentapetalae</taxon>
        <taxon>rosids</taxon>
        <taxon>fabids</taxon>
        <taxon>Fagales</taxon>
        <taxon>Betulaceae</taxon>
        <taxon>Carpinus</taxon>
    </lineage>
</organism>
<evidence type="ECO:0000256" key="2">
    <source>
        <dbReference type="ARBA" id="ARBA00022741"/>
    </source>
</evidence>
<keyword evidence="7" id="KW-1185">Reference proteome</keyword>
<gene>
    <name evidence="6" type="ORF">FH972_016481</name>
</gene>
<evidence type="ECO:0000259" key="5">
    <source>
        <dbReference type="Pfam" id="PF18052"/>
    </source>
</evidence>
<evidence type="ECO:0000256" key="4">
    <source>
        <dbReference type="SAM" id="Coils"/>
    </source>
</evidence>
<sequence length="112" mass="12653">MAEFASGIADKVLEKLGFLAYEEFRLVLYIKNDLEELNHTMSTIKSVLLDAEEKQASNHALSGWLRQLKDILYEAEDVLDEVECRVLRKQVLKQYGRTIRGEIGMSCTGGGT</sequence>
<keyword evidence="2" id="KW-0547">Nucleotide-binding</keyword>
<protein>
    <recommendedName>
        <fullName evidence="5">Disease resistance N-terminal domain-containing protein</fullName>
    </recommendedName>
</protein>
<dbReference type="GO" id="GO:0006952">
    <property type="term" value="P:defense response"/>
    <property type="evidence" value="ECO:0007669"/>
    <property type="project" value="UniProtKB-KW"/>
</dbReference>
<dbReference type="GO" id="GO:0000166">
    <property type="term" value="F:nucleotide binding"/>
    <property type="evidence" value="ECO:0007669"/>
    <property type="project" value="UniProtKB-KW"/>
</dbReference>
<dbReference type="Gene3D" id="1.20.5.4130">
    <property type="match status" value="1"/>
</dbReference>
<evidence type="ECO:0000256" key="1">
    <source>
        <dbReference type="ARBA" id="ARBA00022737"/>
    </source>
</evidence>
<keyword evidence="4" id="KW-0175">Coiled coil</keyword>
<evidence type="ECO:0000313" key="6">
    <source>
        <dbReference type="EMBL" id="KAE8098415.1"/>
    </source>
</evidence>
<reference evidence="6 7" key="1">
    <citation type="submission" date="2019-06" db="EMBL/GenBank/DDBJ databases">
        <title>A chromosomal-level reference genome of Carpinus fangiana (Coryloideae, Betulaceae).</title>
        <authorList>
            <person name="Yang X."/>
            <person name="Wang Z."/>
            <person name="Zhang L."/>
            <person name="Hao G."/>
            <person name="Liu J."/>
            <person name="Yang Y."/>
        </authorList>
    </citation>
    <scope>NUCLEOTIDE SEQUENCE [LARGE SCALE GENOMIC DNA]</scope>
    <source>
        <strain evidence="6">Cfa_2016G</strain>
        <tissue evidence="6">Leaf</tissue>
    </source>
</reference>
<dbReference type="InterPro" id="IPR041118">
    <property type="entry name" value="Rx_N"/>
</dbReference>
<dbReference type="Pfam" id="PF18052">
    <property type="entry name" value="Rx_N"/>
    <property type="match status" value="1"/>
</dbReference>
<dbReference type="OrthoDB" id="2018467at2759"/>